<dbReference type="Proteomes" id="UP001226750">
    <property type="component" value="Chromosome"/>
</dbReference>
<name>A0AAX3XDB9_9PAST</name>
<dbReference type="AlphaFoldDB" id="A0AAX3XDB9"/>
<sequence length="155" mass="18967">MLKPHIIIYRYIRQIYFRRKLKRYYLEEQNRLFNYATTNNLNHQNLKYDVLMLEEFRIFHRIGKGEMGILIREVFWMNTGIIFEWALPILEYYSDLDVLHFVFKDSVEIIDNINAQDEDHNFAMVLAENIIKNKLYLYVDYKKQVGKSNCLNYNH</sequence>
<gene>
    <name evidence="1" type="ORF">QP018_02745</name>
</gene>
<reference evidence="1 2" key="1">
    <citation type="submission" date="2023-06" db="EMBL/GenBank/DDBJ databases">
        <title>Complete Genome Sequence of Gallibacterium anatis Strain BJF12, Isolated from a chicken with diarrhea.</title>
        <authorList>
            <person name="Guo F."/>
            <person name="Bu W."/>
            <person name="Xu F."/>
            <person name="Wen T."/>
        </authorList>
    </citation>
    <scope>NUCLEOTIDE SEQUENCE [LARGE SCALE GENOMIC DNA]</scope>
    <source>
        <strain evidence="1 2">BJF12</strain>
    </source>
</reference>
<dbReference type="EMBL" id="CP126975">
    <property type="protein sequence ID" value="WIM80168.1"/>
    <property type="molecule type" value="Genomic_DNA"/>
</dbReference>
<protein>
    <submittedName>
        <fullName evidence="1">Uncharacterized protein</fullName>
    </submittedName>
</protein>
<proteinExistence type="predicted"/>
<dbReference type="RefSeq" id="WP_285093633.1">
    <property type="nucleotide sequence ID" value="NZ_CP126975.1"/>
</dbReference>
<evidence type="ECO:0000313" key="1">
    <source>
        <dbReference type="EMBL" id="WIM80168.1"/>
    </source>
</evidence>
<keyword evidence="2" id="KW-1185">Reference proteome</keyword>
<accession>A0AAX3XDB9</accession>
<organism evidence="1 2">
    <name type="scientific">Gallibacterium anatis</name>
    <dbReference type="NCBI Taxonomy" id="750"/>
    <lineage>
        <taxon>Bacteria</taxon>
        <taxon>Pseudomonadati</taxon>
        <taxon>Pseudomonadota</taxon>
        <taxon>Gammaproteobacteria</taxon>
        <taxon>Pasteurellales</taxon>
        <taxon>Pasteurellaceae</taxon>
        <taxon>Gallibacterium</taxon>
    </lineage>
</organism>
<evidence type="ECO:0000313" key="2">
    <source>
        <dbReference type="Proteomes" id="UP001226750"/>
    </source>
</evidence>